<dbReference type="EMBL" id="BRYB01000993">
    <property type="protein sequence ID" value="GMI41316.1"/>
    <property type="molecule type" value="Genomic_DNA"/>
</dbReference>
<feature type="domain" description="CRAL-TRIO" evidence="1">
    <location>
        <begin position="84"/>
        <end position="245"/>
    </location>
</feature>
<dbReference type="PROSITE" id="PS50191">
    <property type="entry name" value="CRAL_TRIO"/>
    <property type="match status" value="1"/>
</dbReference>
<evidence type="ECO:0000313" key="3">
    <source>
        <dbReference type="Proteomes" id="UP001165060"/>
    </source>
</evidence>
<reference evidence="2 3" key="1">
    <citation type="journal article" date="2023" name="Commun. Biol.">
        <title>Genome analysis of Parmales, the sister group of diatoms, reveals the evolutionary specialization of diatoms from phago-mixotrophs to photoautotrophs.</title>
        <authorList>
            <person name="Ban H."/>
            <person name="Sato S."/>
            <person name="Yoshikawa S."/>
            <person name="Yamada K."/>
            <person name="Nakamura Y."/>
            <person name="Ichinomiya M."/>
            <person name="Sato N."/>
            <person name="Blanc-Mathieu R."/>
            <person name="Endo H."/>
            <person name="Kuwata A."/>
            <person name="Ogata H."/>
        </authorList>
    </citation>
    <scope>NUCLEOTIDE SEQUENCE [LARGE SCALE GENOMIC DNA]</scope>
</reference>
<dbReference type="SUPFAM" id="SSF52087">
    <property type="entry name" value="CRAL/TRIO domain"/>
    <property type="match status" value="1"/>
</dbReference>
<dbReference type="InterPro" id="IPR001251">
    <property type="entry name" value="CRAL-TRIO_dom"/>
</dbReference>
<accession>A0ABQ6N5B8</accession>
<evidence type="ECO:0000313" key="2">
    <source>
        <dbReference type="EMBL" id="GMI41316.1"/>
    </source>
</evidence>
<proteinExistence type="predicted"/>
<sequence>MPPLCSPALMPPASAHALTPQEAEWCLDLAEHLSASGIAIPSPPLLLAQFAIVGKGDLAATVKRIVEYQRVAKSYGYVKADAADSPADRLWFHAAFPGLVQPCWPLAGRRSVLFVDPAVYDASGISWPAQWPAAARSFLLLLDALSCDLDEARAGCEVVYDCKGLSVAQVSPWVLRGVADLYQNAYPGKLKKIVLVDAGFMVRSLLSVCGLFLSEKTMSRISLATAEELLEPPHSYPKSALPACLRAEGAPVFGESATPGYAEWLEGRLGRRAAAEDAVAIPARALPRPKQVERASA</sequence>
<name>A0ABQ6N5B8_9STRA</name>
<evidence type="ECO:0000259" key="1">
    <source>
        <dbReference type="PROSITE" id="PS50191"/>
    </source>
</evidence>
<keyword evidence="3" id="KW-1185">Reference proteome</keyword>
<protein>
    <recommendedName>
        <fullName evidence="1">CRAL-TRIO domain-containing protein</fullName>
    </recommendedName>
</protein>
<gene>
    <name evidence="2" type="ORF">TeGR_g10106</name>
</gene>
<comment type="caution">
    <text evidence="2">The sequence shown here is derived from an EMBL/GenBank/DDBJ whole genome shotgun (WGS) entry which is preliminary data.</text>
</comment>
<dbReference type="InterPro" id="IPR036865">
    <property type="entry name" value="CRAL-TRIO_dom_sf"/>
</dbReference>
<dbReference type="Gene3D" id="3.40.525.10">
    <property type="entry name" value="CRAL-TRIO lipid binding domain"/>
    <property type="match status" value="1"/>
</dbReference>
<organism evidence="2 3">
    <name type="scientific">Tetraparma gracilis</name>
    <dbReference type="NCBI Taxonomy" id="2962635"/>
    <lineage>
        <taxon>Eukaryota</taxon>
        <taxon>Sar</taxon>
        <taxon>Stramenopiles</taxon>
        <taxon>Ochrophyta</taxon>
        <taxon>Bolidophyceae</taxon>
        <taxon>Parmales</taxon>
        <taxon>Triparmaceae</taxon>
        <taxon>Tetraparma</taxon>
    </lineage>
</organism>
<dbReference type="CDD" id="cd00170">
    <property type="entry name" value="SEC14"/>
    <property type="match status" value="1"/>
</dbReference>
<dbReference type="Pfam" id="PF00650">
    <property type="entry name" value="CRAL_TRIO"/>
    <property type="match status" value="1"/>
</dbReference>
<dbReference type="Proteomes" id="UP001165060">
    <property type="component" value="Unassembled WGS sequence"/>
</dbReference>